<dbReference type="AlphaFoldDB" id="A0A9P8LGD6"/>
<organism evidence="3 4">
    <name type="scientific">Trichoglossum hirsutum</name>
    <dbReference type="NCBI Taxonomy" id="265104"/>
    <lineage>
        <taxon>Eukaryota</taxon>
        <taxon>Fungi</taxon>
        <taxon>Dikarya</taxon>
        <taxon>Ascomycota</taxon>
        <taxon>Pezizomycotina</taxon>
        <taxon>Geoglossomycetes</taxon>
        <taxon>Geoglossales</taxon>
        <taxon>Geoglossaceae</taxon>
        <taxon>Trichoglossum</taxon>
    </lineage>
</organism>
<feature type="region of interest" description="Disordered" evidence="2">
    <location>
        <begin position="1"/>
        <end position="61"/>
    </location>
</feature>
<feature type="region of interest" description="Disordered" evidence="2">
    <location>
        <begin position="276"/>
        <end position="295"/>
    </location>
</feature>
<sequence length="323" mass="37253">MNTTSEVNGSTHEQHFLDDRLSSNGNAASNNNNGSEPTSFALASNQYPLDPPSPYAPSNDASLDGLLSPQWSSAVGRATTGKSGRVIEKLMAENDRLRRELKLETLRREEEQKRGEMARGKMESLQNLNDHLVHQTNVDKASLARRERKIEDLKADIEAERKRRLEAESGLKQVQRESDAMIQDLKSNLVSESEKARKNSSQYDVLASSWKQLDDGYRRKTEVFRKELRQLKEGKDEDRAKLARLEIIVEQQRQEVEKLRVTKERMEKQYGDYIEEAETSTRDMREKAQRNERESEEVLEETKKVLGELRYLVNLKKFVRDAD</sequence>
<feature type="compositionally biased region" description="Polar residues" evidence="2">
    <location>
        <begin position="36"/>
        <end position="47"/>
    </location>
</feature>
<feature type="compositionally biased region" description="Low complexity" evidence="2">
    <location>
        <begin position="22"/>
        <end position="35"/>
    </location>
</feature>
<reference evidence="3" key="1">
    <citation type="submission" date="2021-03" db="EMBL/GenBank/DDBJ databases">
        <title>Comparative genomics and phylogenomic investigation of the class Geoglossomycetes provide insights into ecological specialization and systematics.</title>
        <authorList>
            <person name="Melie T."/>
            <person name="Pirro S."/>
            <person name="Miller A.N."/>
            <person name="Quandt A."/>
        </authorList>
    </citation>
    <scope>NUCLEOTIDE SEQUENCE</scope>
    <source>
        <strain evidence="3">CAQ_001_2017</strain>
    </source>
</reference>
<protein>
    <recommendedName>
        <fullName evidence="5">SWI5-dependent HO expression protein 3</fullName>
    </recommendedName>
</protein>
<feature type="coiled-coil region" evidence="1">
    <location>
        <begin position="143"/>
        <end position="177"/>
    </location>
</feature>
<accession>A0A9P8LGD6</accession>
<evidence type="ECO:0000256" key="2">
    <source>
        <dbReference type="SAM" id="MobiDB-lite"/>
    </source>
</evidence>
<feature type="compositionally biased region" description="Basic and acidic residues" evidence="2">
    <location>
        <begin position="12"/>
        <end position="21"/>
    </location>
</feature>
<evidence type="ECO:0000313" key="4">
    <source>
        <dbReference type="Proteomes" id="UP000750711"/>
    </source>
</evidence>
<dbReference type="Proteomes" id="UP000750711">
    <property type="component" value="Unassembled WGS sequence"/>
</dbReference>
<name>A0A9P8LGD6_9PEZI</name>
<evidence type="ECO:0000256" key="1">
    <source>
        <dbReference type="SAM" id="Coils"/>
    </source>
</evidence>
<keyword evidence="4" id="KW-1185">Reference proteome</keyword>
<dbReference type="EMBL" id="JAGHQM010000178">
    <property type="protein sequence ID" value="KAH0564789.1"/>
    <property type="molecule type" value="Genomic_DNA"/>
</dbReference>
<gene>
    <name evidence="3" type="ORF">GP486_001818</name>
</gene>
<keyword evidence="1" id="KW-0175">Coiled coil</keyword>
<comment type="caution">
    <text evidence="3">The sequence shown here is derived from an EMBL/GenBank/DDBJ whole genome shotgun (WGS) entry which is preliminary data.</text>
</comment>
<evidence type="ECO:0000313" key="3">
    <source>
        <dbReference type="EMBL" id="KAH0564789.1"/>
    </source>
</evidence>
<feature type="compositionally biased region" description="Polar residues" evidence="2">
    <location>
        <begin position="1"/>
        <end position="11"/>
    </location>
</feature>
<proteinExistence type="predicted"/>
<feature type="coiled-coil region" evidence="1">
    <location>
        <begin position="87"/>
        <end position="114"/>
    </location>
</feature>
<evidence type="ECO:0008006" key="5">
    <source>
        <dbReference type="Google" id="ProtNLM"/>
    </source>
</evidence>
<feature type="compositionally biased region" description="Basic and acidic residues" evidence="2">
    <location>
        <begin position="279"/>
        <end position="293"/>
    </location>
</feature>